<comment type="similarity">
    <text evidence="1">Belongs to the GerABKA family.</text>
</comment>
<dbReference type="Pfam" id="PF03323">
    <property type="entry name" value="GerA"/>
    <property type="match status" value="1"/>
</dbReference>
<feature type="transmembrane region" description="Helical" evidence="4">
    <location>
        <begin position="430"/>
        <end position="452"/>
    </location>
</feature>
<proteinExistence type="inferred from homology"/>
<sequence length="567" mass="62806">MRTWSENYKSYKREHRASSATEPNDADDNASGDKKPLLTLGVSLSDNLTAIQERIGANGDMTIRQFHIAGHCQAALVFFSSMTDQKGIQENILKPLMLWRGAEARKSPAQDALLSEDVLIDLLWNEAIYINEGLKCTELDKILDLISSGYVILLLDKSDEGLAFAMRQIEKRGIEQPQTEQVIRGAREGFIELLDTNLSLIRYRLQSPDLKIETAPLGERTRSRVAVCFIEGIADPTLIEEVMRRVAKVDFDGIIDSGYIEQFIEDQPLSPFPQIQNSERPDKVVAALLEGKIVIMVDGSSFALIVPALFEQFFQTIDDYSERFIIGSLIRIIRVVALLFSLFFPAFYVSVISFNPELLPTNFAVAISGARAGVPFPAVLEVLIMEVSMEILREATIRLPQMIGGALSIVGVLVIGQAAVSAGLASPITVVIVALTTIGSFATPAYNVAIALRMLRFPLVLLAGMFGMYGVMIGTILIFNHLLYLESFGIPYLYSLITPKRAWASDTVFRAPIWWAGRRPGYLHPVDGTRLPNGTSKSYLDAIFKGKETRDEQETNHSHDPSGNRDS</sequence>
<evidence type="ECO:0000256" key="3">
    <source>
        <dbReference type="SAM" id="MobiDB-lite"/>
    </source>
</evidence>
<feature type="region of interest" description="Disordered" evidence="3">
    <location>
        <begin position="1"/>
        <end position="32"/>
    </location>
</feature>
<feature type="transmembrane region" description="Helical" evidence="4">
    <location>
        <begin position="363"/>
        <end position="384"/>
    </location>
</feature>
<feature type="transmembrane region" description="Helical" evidence="4">
    <location>
        <begin position="332"/>
        <end position="351"/>
    </location>
</feature>
<evidence type="ECO:0000313" key="6">
    <source>
        <dbReference type="Proteomes" id="UP001306950"/>
    </source>
</evidence>
<dbReference type="Proteomes" id="UP001306950">
    <property type="component" value="Unassembled WGS sequence"/>
</dbReference>
<dbReference type="InterPro" id="IPR050768">
    <property type="entry name" value="UPF0353/GerABKA_families"/>
</dbReference>
<dbReference type="PIRSF" id="PIRSF005690">
    <property type="entry name" value="GerBA"/>
    <property type="match status" value="1"/>
</dbReference>
<feature type="transmembrane region" description="Helical" evidence="4">
    <location>
        <begin position="459"/>
        <end position="484"/>
    </location>
</feature>
<reference evidence="5 6" key="1">
    <citation type="submission" date="2024-02" db="EMBL/GenBank/DDBJ databases">
        <title>A nitrogen-fixing paenibacillus bacterium.</title>
        <authorList>
            <person name="Zhang W.L."/>
            <person name="Chen S.F."/>
        </authorList>
    </citation>
    <scope>NUCLEOTIDE SEQUENCE [LARGE SCALE GENOMIC DNA]</scope>
    <source>
        <strain evidence="5 6">M1</strain>
    </source>
</reference>
<feature type="transmembrane region" description="Helical" evidence="4">
    <location>
        <begin position="405"/>
        <end position="424"/>
    </location>
</feature>
<dbReference type="PANTHER" id="PTHR22550:SF5">
    <property type="entry name" value="LEUCINE ZIPPER PROTEIN 4"/>
    <property type="match status" value="1"/>
</dbReference>
<feature type="region of interest" description="Disordered" evidence="3">
    <location>
        <begin position="548"/>
        <end position="567"/>
    </location>
</feature>
<keyword evidence="4" id="KW-0812">Transmembrane</keyword>
<dbReference type="RefSeq" id="WP_331847187.1">
    <property type="nucleotide sequence ID" value="NZ_JAZHPZ010000006.1"/>
</dbReference>
<evidence type="ECO:0000256" key="2">
    <source>
        <dbReference type="ARBA" id="ARBA00023136"/>
    </source>
</evidence>
<organism evidence="5 6">
    <name type="scientific">Paenibacillus haidiansis</name>
    <dbReference type="NCBI Taxonomy" id="1574488"/>
    <lineage>
        <taxon>Bacteria</taxon>
        <taxon>Bacillati</taxon>
        <taxon>Bacillota</taxon>
        <taxon>Bacilli</taxon>
        <taxon>Bacillales</taxon>
        <taxon>Paenibacillaceae</taxon>
        <taxon>Paenibacillus</taxon>
    </lineage>
</organism>
<keyword evidence="4" id="KW-1133">Transmembrane helix</keyword>
<keyword evidence="6" id="KW-1185">Reference proteome</keyword>
<name>A0ABU7VT60_9BACL</name>
<dbReference type="PANTHER" id="PTHR22550">
    <property type="entry name" value="SPORE GERMINATION PROTEIN"/>
    <property type="match status" value="1"/>
</dbReference>
<dbReference type="InterPro" id="IPR004995">
    <property type="entry name" value="Spore_Ger"/>
</dbReference>
<evidence type="ECO:0000313" key="5">
    <source>
        <dbReference type="EMBL" id="MEF2966965.1"/>
    </source>
</evidence>
<gene>
    <name evidence="5" type="ORF">V3851_14080</name>
</gene>
<evidence type="ECO:0000256" key="4">
    <source>
        <dbReference type="SAM" id="Phobius"/>
    </source>
</evidence>
<keyword evidence="2 4" id="KW-0472">Membrane</keyword>
<evidence type="ECO:0000256" key="1">
    <source>
        <dbReference type="ARBA" id="ARBA00005278"/>
    </source>
</evidence>
<protein>
    <submittedName>
        <fullName evidence="5">Spore germination protein</fullName>
    </submittedName>
</protein>
<dbReference type="EMBL" id="JAZHPZ010000006">
    <property type="protein sequence ID" value="MEF2966965.1"/>
    <property type="molecule type" value="Genomic_DNA"/>
</dbReference>
<accession>A0ABU7VT60</accession>
<comment type="caution">
    <text evidence="5">The sequence shown here is derived from an EMBL/GenBank/DDBJ whole genome shotgun (WGS) entry which is preliminary data.</text>
</comment>